<organism evidence="1">
    <name type="scientific">Paenibacillus sp. SYP-B3998</name>
    <dbReference type="NCBI Taxonomy" id="2678564"/>
    <lineage>
        <taxon>Bacteria</taxon>
        <taxon>Bacillati</taxon>
        <taxon>Bacillota</taxon>
        <taxon>Bacilli</taxon>
        <taxon>Bacillales</taxon>
        <taxon>Paenibacillaceae</taxon>
        <taxon>Paenibacillus</taxon>
    </lineage>
</organism>
<proteinExistence type="predicted"/>
<accession>A0A6G3ZZ95</accession>
<evidence type="ECO:0000313" key="1">
    <source>
        <dbReference type="EMBL" id="NEW07420.1"/>
    </source>
</evidence>
<comment type="caution">
    <text evidence="1">The sequence shown here is derived from an EMBL/GenBank/DDBJ whole genome shotgun (WGS) entry which is preliminary data.</text>
</comment>
<reference evidence="1" key="1">
    <citation type="submission" date="2020-02" db="EMBL/GenBank/DDBJ databases">
        <authorList>
            <person name="Shen X.-R."/>
            <person name="Zhang Y.-X."/>
        </authorList>
    </citation>
    <scope>NUCLEOTIDE SEQUENCE</scope>
    <source>
        <strain evidence="1">SYP-B3998</strain>
    </source>
</reference>
<sequence length="182" mass="20972">MVVSKQQVIEHGLAFLQGVGTEAICKVCIPNGGSCCNSCDFLLDRVGCQLRNTSCTSWLCGFQQYVLLEMDLLDTWKSFWKQVPGQDFRQDFTPDTVSINEWMEIPSISEVSHAFASDLQELLHLKLIHIRPFNDKLFTCMEKLSQCEDKGPRRYALKRINVHMKDFKQFKVLKDCLKPYKA</sequence>
<dbReference type="EMBL" id="JAAIKC010000005">
    <property type="protein sequence ID" value="NEW07420.1"/>
    <property type="molecule type" value="Genomic_DNA"/>
</dbReference>
<evidence type="ECO:0008006" key="2">
    <source>
        <dbReference type="Google" id="ProtNLM"/>
    </source>
</evidence>
<name>A0A6G3ZZ95_9BACL</name>
<gene>
    <name evidence="1" type="ORF">GK047_15555</name>
</gene>
<dbReference type="RefSeq" id="WP_163948354.1">
    <property type="nucleotide sequence ID" value="NZ_JAAIKC010000005.1"/>
</dbReference>
<dbReference type="AlphaFoldDB" id="A0A6G3ZZ95"/>
<protein>
    <recommendedName>
        <fullName evidence="2">DNA mismatch repair protein</fullName>
    </recommendedName>
</protein>